<organism evidence="2 3">
    <name type="scientific">Microseira wollei NIES-4236</name>
    <dbReference type="NCBI Taxonomy" id="2530354"/>
    <lineage>
        <taxon>Bacteria</taxon>
        <taxon>Bacillati</taxon>
        <taxon>Cyanobacteriota</taxon>
        <taxon>Cyanophyceae</taxon>
        <taxon>Oscillatoriophycideae</taxon>
        <taxon>Aerosakkonematales</taxon>
        <taxon>Aerosakkonemataceae</taxon>
        <taxon>Microseira</taxon>
    </lineage>
</organism>
<sequence length="205" mass="22416">MTNQQLQIGFLIYPGVVQLDVMAAYQVLAFPPNTQMHLLWKNLTPITSNEGLTIVPTTTLENCPTLDVICVPGGGFGQVEVMKDAEILAFLQQQGAKAQYVTSVCTGSIILAAASLLQGYKATCHWAFRDQLAMLGVEVVPERVAIDRNRITGAGVTSGIDFGLTLVSLLCGEDVAKMTQLMLETRNRLSTLALQKWQVKELYNR</sequence>
<dbReference type="RefSeq" id="WP_226585422.1">
    <property type="nucleotide sequence ID" value="NZ_BLAY01000075.1"/>
</dbReference>
<reference evidence="2" key="1">
    <citation type="submission" date="2019-10" db="EMBL/GenBank/DDBJ databases">
        <title>Draft genome sequece of Microseira wollei NIES-4236.</title>
        <authorList>
            <person name="Yamaguchi H."/>
            <person name="Suzuki S."/>
            <person name="Kawachi M."/>
        </authorList>
    </citation>
    <scope>NUCLEOTIDE SEQUENCE</scope>
    <source>
        <strain evidence="2">NIES-4236</strain>
    </source>
</reference>
<name>A0AAV3XI60_9CYAN</name>
<dbReference type="Gene3D" id="3.40.50.880">
    <property type="match status" value="1"/>
</dbReference>
<keyword evidence="3" id="KW-1185">Reference proteome</keyword>
<dbReference type="InterPro" id="IPR029062">
    <property type="entry name" value="Class_I_gatase-like"/>
</dbReference>
<dbReference type="PANTHER" id="PTHR43130:SF2">
    <property type="entry name" value="DJ-1_PFPI DOMAIN-CONTAINING PROTEIN"/>
    <property type="match status" value="1"/>
</dbReference>
<dbReference type="CDD" id="cd03139">
    <property type="entry name" value="GATase1_PfpI_2"/>
    <property type="match status" value="1"/>
</dbReference>
<evidence type="ECO:0000313" key="3">
    <source>
        <dbReference type="Proteomes" id="UP001050975"/>
    </source>
</evidence>
<dbReference type="InterPro" id="IPR002818">
    <property type="entry name" value="DJ-1/PfpI"/>
</dbReference>
<dbReference type="SUPFAM" id="SSF52317">
    <property type="entry name" value="Class I glutamine amidotransferase-like"/>
    <property type="match status" value="1"/>
</dbReference>
<dbReference type="PANTHER" id="PTHR43130">
    <property type="entry name" value="ARAC-FAMILY TRANSCRIPTIONAL REGULATOR"/>
    <property type="match status" value="1"/>
</dbReference>
<evidence type="ECO:0000313" key="2">
    <source>
        <dbReference type="EMBL" id="GET39820.1"/>
    </source>
</evidence>
<dbReference type="Pfam" id="PF01965">
    <property type="entry name" value="DJ-1_PfpI"/>
    <property type="match status" value="1"/>
</dbReference>
<gene>
    <name evidence="2" type="ORF">MiSe_45920</name>
</gene>
<dbReference type="AlphaFoldDB" id="A0AAV3XI60"/>
<comment type="caution">
    <text evidence="2">The sequence shown here is derived from an EMBL/GenBank/DDBJ whole genome shotgun (WGS) entry which is preliminary data.</text>
</comment>
<evidence type="ECO:0000259" key="1">
    <source>
        <dbReference type="Pfam" id="PF01965"/>
    </source>
</evidence>
<accession>A0AAV3XI60</accession>
<dbReference type="EMBL" id="BLAY01000075">
    <property type="protein sequence ID" value="GET39820.1"/>
    <property type="molecule type" value="Genomic_DNA"/>
</dbReference>
<dbReference type="InterPro" id="IPR052158">
    <property type="entry name" value="INH-QAR"/>
</dbReference>
<feature type="domain" description="DJ-1/PfpI" evidence="1">
    <location>
        <begin position="9"/>
        <end position="168"/>
    </location>
</feature>
<proteinExistence type="predicted"/>
<dbReference type="Proteomes" id="UP001050975">
    <property type="component" value="Unassembled WGS sequence"/>
</dbReference>
<protein>
    <submittedName>
        <fullName evidence="2">DJ-1/PfpI superfamily protein</fullName>
    </submittedName>
</protein>
<dbReference type="GO" id="GO:0006355">
    <property type="term" value="P:regulation of DNA-templated transcription"/>
    <property type="evidence" value="ECO:0007669"/>
    <property type="project" value="TreeGrafter"/>
</dbReference>